<reference evidence="2" key="1">
    <citation type="journal article" date="2019" name="Int. J. Syst. Evol. Microbiol.">
        <title>The Global Catalogue of Microorganisms (GCM) 10K type strain sequencing project: providing services to taxonomists for standard genome sequencing and annotation.</title>
        <authorList>
            <consortium name="The Broad Institute Genomics Platform"/>
            <consortium name="The Broad Institute Genome Sequencing Center for Infectious Disease"/>
            <person name="Wu L."/>
            <person name="Ma J."/>
        </authorList>
    </citation>
    <scope>NUCLEOTIDE SEQUENCE [LARGE SCALE GENOMIC DNA]</scope>
    <source>
        <strain evidence="2">JCM 17924</strain>
    </source>
</reference>
<dbReference type="Proteomes" id="UP001500454">
    <property type="component" value="Unassembled WGS sequence"/>
</dbReference>
<accession>A0ABP8IYD8</accession>
<proteinExistence type="predicted"/>
<keyword evidence="2" id="KW-1185">Reference proteome</keyword>
<gene>
    <name evidence="1" type="ORF">GCM10023186_18400</name>
</gene>
<sequence length="158" mass="17702">MATSCLKPPEYPETPSIEFKSVRVERITPTDGSTPFFKPIVTISFKDGDGDLGIPDNQQTYAPPFDYNYFIEIFIRNPQSGAFEPLIPGSTGVYDSRFPPLAPTEDKKAPLRGDLEFSVNSNFNVVTYTGAQLRFTVRIRDRALNESNTITTDILTLR</sequence>
<protein>
    <recommendedName>
        <fullName evidence="3">DUF3872 domain-containing protein</fullName>
    </recommendedName>
</protein>
<dbReference type="EMBL" id="BAABHA010000004">
    <property type="protein sequence ID" value="GAA4380263.1"/>
    <property type="molecule type" value="Genomic_DNA"/>
</dbReference>
<organism evidence="1 2">
    <name type="scientific">Hymenobacter koreensis</name>
    <dbReference type="NCBI Taxonomy" id="1084523"/>
    <lineage>
        <taxon>Bacteria</taxon>
        <taxon>Pseudomonadati</taxon>
        <taxon>Bacteroidota</taxon>
        <taxon>Cytophagia</taxon>
        <taxon>Cytophagales</taxon>
        <taxon>Hymenobacteraceae</taxon>
        <taxon>Hymenobacter</taxon>
    </lineage>
</organism>
<evidence type="ECO:0000313" key="1">
    <source>
        <dbReference type="EMBL" id="GAA4380263.1"/>
    </source>
</evidence>
<name>A0ABP8IYD8_9BACT</name>
<comment type="caution">
    <text evidence="1">The sequence shown here is derived from an EMBL/GenBank/DDBJ whole genome shotgun (WGS) entry which is preliminary data.</text>
</comment>
<evidence type="ECO:0000313" key="2">
    <source>
        <dbReference type="Proteomes" id="UP001500454"/>
    </source>
</evidence>
<evidence type="ECO:0008006" key="3">
    <source>
        <dbReference type="Google" id="ProtNLM"/>
    </source>
</evidence>